<organism evidence="1">
    <name type="scientific">Marseillevirus LCMAC101</name>
    <dbReference type="NCBI Taxonomy" id="2506602"/>
    <lineage>
        <taxon>Viruses</taxon>
        <taxon>Varidnaviria</taxon>
        <taxon>Bamfordvirae</taxon>
        <taxon>Nucleocytoviricota</taxon>
        <taxon>Megaviricetes</taxon>
        <taxon>Pimascovirales</taxon>
        <taxon>Pimascovirales incertae sedis</taxon>
        <taxon>Marseilleviridae</taxon>
    </lineage>
</organism>
<sequence>MASSKIESQKPRSPIFVIFSSGSNSIDQLEDRLGARPQPLNDGWLYGFERAFFGCSKRWEKSTATLIPGKKVAGLFIKFKFVDKQDVNSLYQVQTSNGWETCNFDRLMKAEAVDIGKYQLRQISNYTSVPLFAFVHCSDYSDLSFRQPSDDYIKAIAKMLQDRRRVLGQALWNPYYIDVRGIEHIPNLPVRAVVTASLNNVQWKRKQASCCVSL</sequence>
<dbReference type="Gene3D" id="3.10.490.10">
    <property type="entry name" value="Gamma-glutamyl cyclotransferase-like"/>
    <property type="match status" value="1"/>
</dbReference>
<reference evidence="1" key="1">
    <citation type="journal article" date="2019" name="MBio">
        <title>Virus Genomes from Deep Sea Sediments Expand the Ocean Megavirome and Support Independent Origins of Viral Gigantism.</title>
        <authorList>
            <person name="Backstrom D."/>
            <person name="Yutin N."/>
            <person name="Jorgensen S.L."/>
            <person name="Dharamshi J."/>
            <person name="Homa F."/>
            <person name="Zaremba-Niedwiedzka K."/>
            <person name="Spang A."/>
            <person name="Wolf Y.I."/>
            <person name="Koonin E.V."/>
            <person name="Ettema T.J."/>
        </authorList>
    </citation>
    <scope>NUCLEOTIDE SEQUENCE</scope>
</reference>
<evidence type="ECO:0000313" key="1">
    <source>
        <dbReference type="EMBL" id="QBK85948.1"/>
    </source>
</evidence>
<dbReference type="EMBL" id="MK500328">
    <property type="protein sequence ID" value="QBK85948.1"/>
    <property type="molecule type" value="Genomic_DNA"/>
</dbReference>
<gene>
    <name evidence="1" type="ORF">LCMAC101_05430</name>
</gene>
<proteinExistence type="predicted"/>
<name>A0A481YRY2_9VIRU</name>
<protein>
    <submittedName>
        <fullName evidence="1">Uncharacterized protein</fullName>
    </submittedName>
</protein>
<accession>A0A481YRY2</accession>